<gene>
    <name evidence="2" type="ORF">GALL_413190</name>
</gene>
<protein>
    <submittedName>
        <fullName evidence="2">Uncharacterized protein</fullName>
    </submittedName>
</protein>
<comment type="caution">
    <text evidence="2">The sequence shown here is derived from an EMBL/GenBank/DDBJ whole genome shotgun (WGS) entry which is preliminary data.</text>
</comment>
<proteinExistence type="predicted"/>
<dbReference type="AntiFam" id="ANF00076">
    <property type="entry name" value="Shadow ORF (opposite copA)"/>
</dbReference>
<reference evidence="2" key="1">
    <citation type="submission" date="2016-10" db="EMBL/GenBank/DDBJ databases">
        <title>Sequence of Gallionella enrichment culture.</title>
        <authorList>
            <person name="Poehlein A."/>
            <person name="Muehling M."/>
            <person name="Daniel R."/>
        </authorList>
    </citation>
    <scope>NUCLEOTIDE SEQUENCE</scope>
</reference>
<feature type="region of interest" description="Disordered" evidence="1">
    <location>
        <begin position="272"/>
        <end position="324"/>
    </location>
</feature>
<feature type="compositionally biased region" description="Basic and acidic residues" evidence="1">
    <location>
        <begin position="305"/>
        <end position="324"/>
    </location>
</feature>
<dbReference type="EMBL" id="MLJW01001722">
    <property type="protein sequence ID" value="OIQ76994.1"/>
    <property type="molecule type" value="Genomic_DNA"/>
</dbReference>
<name>A0A1J5Q0Y3_9ZZZZ</name>
<feature type="compositionally biased region" description="Basic residues" evidence="1">
    <location>
        <begin position="278"/>
        <end position="290"/>
    </location>
</feature>
<dbReference type="AlphaFoldDB" id="A0A1J5Q0Y3"/>
<accession>A0A1J5Q0Y3</accession>
<evidence type="ECO:0000256" key="1">
    <source>
        <dbReference type="SAM" id="MobiDB-lite"/>
    </source>
</evidence>
<organism evidence="2">
    <name type="scientific">mine drainage metagenome</name>
    <dbReference type="NCBI Taxonomy" id="410659"/>
    <lineage>
        <taxon>unclassified sequences</taxon>
        <taxon>metagenomes</taxon>
        <taxon>ecological metagenomes</taxon>
    </lineage>
</organism>
<sequence>MPRGLQVLHHEVFVFRIDLGVAIGARQQVHGLVAALGTRRLEVGHAADVAQPYPLADFARHRQRVAGEHLHRNAEVVERGDELPGVGPRRIVQGHQAEQRRDAVFGAARHCQRPVALGGGVGDARLQRGYRRSLQSAGLGDRAHGAFHHAQPLPVLVDHGFGPAAFRIEGREGDRRRRRGAVEDVMRLCRGQEGEVDRILVGFLGGERTGGQHLGFRRLLQRDHAGDGELVQGDGAGLVHAEHVHGGGVLGGGEPRHQHAALGQLLRSDRHADGEHHRQGHRHRAHQQHQHQRDHLHQRGAADQGQHDHQGQQRADDDEQPAHDLGHHCLDVQLRPCALHQLRGAAEVGLGPGQHDHAVAFAAADDGARGEHFAGALVCILRLAGERGLVDAQGAGHQLHVRRDDVSGPHANDVAGNQLAGRNDLPVRIAQHARADLQPPPQGFDDAGGAAFLHEAQYGIDEQQGADHSQVRVLPQGRRQCHDQFQHPGRNAPELAEELAHRVFFLFGHFVVAVLLAADIHLSVRESGVGIDVKRRQGVGERSGGDVWRLGVSRLRGGGRGLVGSGFHVGFSLGSCYAGGCADGATGTVIPAPWMGPAIASEAFRGEEPSSFVHRRSCRVAGRVAP</sequence>
<evidence type="ECO:0000313" key="2">
    <source>
        <dbReference type="EMBL" id="OIQ76994.1"/>
    </source>
</evidence>